<sequence length="195" mass="19958">MLPYPRLHHLLPAEFAEPLLTSGDVAQEPIAYEDDDPSPGSAASPTPSSPTAVPSAPAAPSFCPRQERRPCCARPVHTSEPLPLRQPVSSPVLACGAALKSTACLAGDGRALLSLDDVNLRNHDTPTSVSPTADDGRHPGPPPRAATQGRHPGPPPGGRLGDSPSGAVTRGRHRGLRQAGRARGGSPAGEGSGRA</sequence>
<dbReference type="Proteomes" id="UP000295258">
    <property type="component" value="Unassembled WGS sequence"/>
</dbReference>
<reference evidence="2 3" key="1">
    <citation type="submission" date="2019-03" db="EMBL/GenBank/DDBJ databases">
        <title>Draft genome sequences of novel Actinobacteria.</title>
        <authorList>
            <person name="Sahin N."/>
            <person name="Ay H."/>
            <person name="Saygin H."/>
        </authorList>
    </citation>
    <scope>NUCLEOTIDE SEQUENCE [LARGE SCALE GENOMIC DNA]</scope>
    <source>
        <strain evidence="2 3">KC310</strain>
    </source>
</reference>
<evidence type="ECO:0000313" key="2">
    <source>
        <dbReference type="EMBL" id="TDC97520.1"/>
    </source>
</evidence>
<dbReference type="RefSeq" id="WP_132602264.1">
    <property type="nucleotide sequence ID" value="NZ_SMKO01000152.1"/>
</dbReference>
<protein>
    <submittedName>
        <fullName evidence="2">Uncharacterized protein</fullName>
    </submittedName>
</protein>
<evidence type="ECO:0000313" key="3">
    <source>
        <dbReference type="Proteomes" id="UP000295258"/>
    </source>
</evidence>
<accession>A0A4R4UZ70</accession>
<feature type="compositionally biased region" description="Low complexity" evidence="1">
    <location>
        <begin position="38"/>
        <end position="61"/>
    </location>
</feature>
<dbReference type="Gene3D" id="3.30.420.360">
    <property type="match status" value="1"/>
</dbReference>
<comment type="caution">
    <text evidence="2">The sequence shown here is derived from an EMBL/GenBank/DDBJ whole genome shotgun (WGS) entry which is preliminary data.</text>
</comment>
<name>A0A4R4UZ70_9ACTN</name>
<dbReference type="EMBL" id="SMKO01000152">
    <property type="protein sequence ID" value="TDC97520.1"/>
    <property type="molecule type" value="Genomic_DNA"/>
</dbReference>
<proteinExistence type="predicted"/>
<gene>
    <name evidence="2" type="ORF">E1292_36945</name>
</gene>
<feature type="region of interest" description="Disordered" evidence="1">
    <location>
        <begin position="120"/>
        <end position="195"/>
    </location>
</feature>
<dbReference type="AlphaFoldDB" id="A0A4R4UZ70"/>
<keyword evidence="3" id="KW-1185">Reference proteome</keyword>
<feature type="compositionally biased region" description="Gly residues" evidence="1">
    <location>
        <begin position="182"/>
        <end position="195"/>
    </location>
</feature>
<organism evidence="2 3">
    <name type="scientific">Nonomuraea deserti</name>
    <dbReference type="NCBI Taxonomy" id="1848322"/>
    <lineage>
        <taxon>Bacteria</taxon>
        <taxon>Bacillati</taxon>
        <taxon>Actinomycetota</taxon>
        <taxon>Actinomycetes</taxon>
        <taxon>Streptosporangiales</taxon>
        <taxon>Streptosporangiaceae</taxon>
        <taxon>Nonomuraea</taxon>
    </lineage>
</organism>
<evidence type="ECO:0000256" key="1">
    <source>
        <dbReference type="SAM" id="MobiDB-lite"/>
    </source>
</evidence>
<feature type="region of interest" description="Disordered" evidence="1">
    <location>
        <begin position="22"/>
        <end position="67"/>
    </location>
</feature>